<dbReference type="InterPro" id="IPR036849">
    <property type="entry name" value="Enolase-like_C_sf"/>
</dbReference>
<proteinExistence type="predicted"/>
<dbReference type="CDD" id="cd03317">
    <property type="entry name" value="NAAAR"/>
    <property type="match status" value="1"/>
</dbReference>
<evidence type="ECO:0000256" key="2">
    <source>
        <dbReference type="ARBA" id="ARBA00022723"/>
    </source>
</evidence>
<evidence type="ECO:0000256" key="4">
    <source>
        <dbReference type="ARBA" id="ARBA00023239"/>
    </source>
</evidence>
<evidence type="ECO:0000256" key="5">
    <source>
        <dbReference type="ARBA" id="ARBA00029491"/>
    </source>
</evidence>
<dbReference type="GO" id="GO:0043748">
    <property type="term" value="F:O-succinylbenzoate synthase activity"/>
    <property type="evidence" value="ECO:0007669"/>
    <property type="project" value="UniProtKB-EC"/>
</dbReference>
<dbReference type="InterPro" id="IPR029017">
    <property type="entry name" value="Enolase-like_N"/>
</dbReference>
<dbReference type="SUPFAM" id="SSF51604">
    <property type="entry name" value="Enolase C-terminal domain-like"/>
    <property type="match status" value="1"/>
</dbReference>
<dbReference type="SFLD" id="SFLDS00001">
    <property type="entry name" value="Enolase"/>
    <property type="match status" value="1"/>
</dbReference>
<dbReference type="RefSeq" id="WP_405278135.1">
    <property type="nucleotide sequence ID" value="NZ_JBBHLI010000001.1"/>
</dbReference>
<keyword evidence="3" id="KW-0460">Magnesium</keyword>
<organism evidence="8 9">
    <name type="scientific">Gaopeijia maritima</name>
    <dbReference type="NCBI Taxonomy" id="3119007"/>
    <lineage>
        <taxon>Bacteria</taxon>
        <taxon>Pseudomonadati</taxon>
        <taxon>Gemmatimonadota</taxon>
        <taxon>Longimicrobiia</taxon>
        <taxon>Gaopeijiales</taxon>
        <taxon>Gaopeijiaceae</taxon>
        <taxon>Gaopeijia</taxon>
    </lineage>
</organism>
<evidence type="ECO:0000313" key="8">
    <source>
        <dbReference type="EMBL" id="MEK9499801.1"/>
    </source>
</evidence>
<dbReference type="NCBIfam" id="TIGR01928">
    <property type="entry name" value="menC_lowGC_arch"/>
    <property type="match status" value="1"/>
</dbReference>
<evidence type="ECO:0000256" key="1">
    <source>
        <dbReference type="ARBA" id="ARBA00001968"/>
    </source>
</evidence>
<dbReference type="InterPro" id="IPR013341">
    <property type="entry name" value="Mandelate_racemase_N_dom"/>
</dbReference>
<protein>
    <recommendedName>
        <fullName evidence="5 6">o-succinylbenzoate synthase</fullName>
        <ecNumber evidence="5 6">4.2.1.113</ecNumber>
    </recommendedName>
</protein>
<evidence type="ECO:0000313" key="9">
    <source>
        <dbReference type="Proteomes" id="UP001484239"/>
    </source>
</evidence>
<dbReference type="InterPro" id="IPR010197">
    <property type="entry name" value="OSBS/NAAAR"/>
</dbReference>
<dbReference type="PANTHER" id="PTHR48073:SF5">
    <property type="entry name" value="O-SUCCINYLBENZOATE SYNTHASE"/>
    <property type="match status" value="1"/>
</dbReference>
<sequence length="369" mass="40083">MKIERATLREIPLRLREYFEISSGGQQDRRVLLLTLYAGGLESWSECVAMERPAYSSETTDTAWSVLTEYLLPAVVGTRPDDPSTDLLDPVRWVRGHRMARAAVEMAGWDLTARARGVSLSALLGGSRAPVPVGVSVGLQPSDEALHEAVAGYVADGYARVKIKIKPGRDVEMLGSLRARFPELALMADANSAYTLDDLDRLRALDELDLTMIEQPLGHDDVLDHARLQREIATPVCLDESIRSDGDAALALELGACRTINIKPGRVGGLAESRAIHDRMRAAGLPVWCGGMLESGVGRAYNVALASLPGFTLPGDISASRRYWERDIVDPEFEVHGGQMAVPDGVGIGVEVDVERIEALTVRRADFSA</sequence>
<dbReference type="Gene3D" id="3.20.20.120">
    <property type="entry name" value="Enolase-like C-terminal domain"/>
    <property type="match status" value="1"/>
</dbReference>
<comment type="cofactor">
    <cofactor evidence="1">
        <name>a divalent metal cation</name>
        <dbReference type="ChEBI" id="CHEBI:60240"/>
    </cofactor>
</comment>
<dbReference type="Pfam" id="PF13378">
    <property type="entry name" value="MR_MLE_C"/>
    <property type="match status" value="1"/>
</dbReference>
<evidence type="ECO:0000259" key="7">
    <source>
        <dbReference type="SMART" id="SM00922"/>
    </source>
</evidence>
<dbReference type="Proteomes" id="UP001484239">
    <property type="component" value="Unassembled WGS sequence"/>
</dbReference>
<dbReference type="EC" id="4.2.1.113" evidence="5 6"/>
<evidence type="ECO:0000256" key="6">
    <source>
        <dbReference type="NCBIfam" id="TIGR01928"/>
    </source>
</evidence>
<dbReference type="SFLD" id="SFLDF00009">
    <property type="entry name" value="o-succinylbenzoate_synthase"/>
    <property type="match status" value="1"/>
</dbReference>
<reference evidence="8 9" key="1">
    <citation type="submission" date="2024-02" db="EMBL/GenBank/DDBJ databases">
        <title>A novel Gemmatimonadota bacterium.</title>
        <authorList>
            <person name="Du Z.-J."/>
            <person name="Ye Y.-Q."/>
        </authorList>
    </citation>
    <scope>NUCLEOTIDE SEQUENCE [LARGE SCALE GENOMIC DNA]</scope>
    <source>
        <strain evidence="8 9">DH-20</strain>
    </source>
</reference>
<name>A0ABU9E4X9_9BACT</name>
<gene>
    <name evidence="8" type="primary">menC</name>
    <name evidence="8" type="ORF">WI372_02245</name>
</gene>
<dbReference type="Gene3D" id="3.30.390.10">
    <property type="entry name" value="Enolase-like, N-terminal domain"/>
    <property type="match status" value="1"/>
</dbReference>
<dbReference type="InterPro" id="IPR013342">
    <property type="entry name" value="Mandelate_racemase_C"/>
</dbReference>
<comment type="caution">
    <text evidence="8">The sequence shown here is derived from an EMBL/GenBank/DDBJ whole genome shotgun (WGS) entry which is preliminary data.</text>
</comment>
<keyword evidence="4 8" id="KW-0456">Lyase</keyword>
<keyword evidence="9" id="KW-1185">Reference proteome</keyword>
<keyword evidence="2" id="KW-0479">Metal-binding</keyword>
<dbReference type="SFLD" id="SFLDG00180">
    <property type="entry name" value="muconate_cycloisomerase"/>
    <property type="match status" value="1"/>
</dbReference>
<dbReference type="InterPro" id="IPR029065">
    <property type="entry name" value="Enolase_C-like"/>
</dbReference>
<feature type="domain" description="Mandelate racemase/muconate lactonizing enzyme C-terminal" evidence="7">
    <location>
        <begin position="143"/>
        <end position="235"/>
    </location>
</feature>
<dbReference type="SMART" id="SM00922">
    <property type="entry name" value="MR_MLE"/>
    <property type="match status" value="1"/>
</dbReference>
<dbReference type="EMBL" id="JBBHLI010000001">
    <property type="protein sequence ID" value="MEK9499801.1"/>
    <property type="molecule type" value="Genomic_DNA"/>
</dbReference>
<dbReference type="PANTHER" id="PTHR48073">
    <property type="entry name" value="O-SUCCINYLBENZOATE SYNTHASE-RELATED"/>
    <property type="match status" value="1"/>
</dbReference>
<accession>A0ABU9E4X9</accession>
<dbReference type="Pfam" id="PF02746">
    <property type="entry name" value="MR_MLE_N"/>
    <property type="match status" value="1"/>
</dbReference>
<dbReference type="SUPFAM" id="SSF54826">
    <property type="entry name" value="Enolase N-terminal domain-like"/>
    <property type="match status" value="1"/>
</dbReference>
<evidence type="ECO:0000256" key="3">
    <source>
        <dbReference type="ARBA" id="ARBA00022842"/>
    </source>
</evidence>